<dbReference type="EMBL" id="KN754237">
    <property type="protein sequence ID" value="KIH49272.1"/>
    <property type="molecule type" value="Genomic_DNA"/>
</dbReference>
<proteinExistence type="predicted"/>
<protein>
    <submittedName>
        <fullName evidence="2">Uncharacterized protein</fullName>
    </submittedName>
</protein>
<evidence type="ECO:0000313" key="3">
    <source>
        <dbReference type="Proteomes" id="UP000054047"/>
    </source>
</evidence>
<organism evidence="2 3">
    <name type="scientific">Ancylostoma duodenale</name>
    <dbReference type="NCBI Taxonomy" id="51022"/>
    <lineage>
        <taxon>Eukaryota</taxon>
        <taxon>Metazoa</taxon>
        <taxon>Ecdysozoa</taxon>
        <taxon>Nematoda</taxon>
        <taxon>Chromadorea</taxon>
        <taxon>Rhabditida</taxon>
        <taxon>Rhabditina</taxon>
        <taxon>Rhabditomorpha</taxon>
        <taxon>Strongyloidea</taxon>
        <taxon>Ancylostomatidae</taxon>
        <taxon>Ancylostomatinae</taxon>
        <taxon>Ancylostoma</taxon>
    </lineage>
</organism>
<reference evidence="2 3" key="1">
    <citation type="submission" date="2013-12" db="EMBL/GenBank/DDBJ databases">
        <title>Draft genome of the parsitic nematode Ancylostoma duodenale.</title>
        <authorList>
            <person name="Mitreva M."/>
        </authorList>
    </citation>
    <scope>NUCLEOTIDE SEQUENCE [LARGE SCALE GENOMIC DNA]</scope>
    <source>
        <strain evidence="2 3">Zhejiang</strain>
    </source>
</reference>
<feature type="region of interest" description="Disordered" evidence="1">
    <location>
        <begin position="1"/>
        <end position="64"/>
    </location>
</feature>
<gene>
    <name evidence="2" type="ORF">ANCDUO_20654</name>
</gene>
<dbReference type="Proteomes" id="UP000054047">
    <property type="component" value="Unassembled WGS sequence"/>
</dbReference>
<dbReference type="AlphaFoldDB" id="A0A0C2CHJ0"/>
<evidence type="ECO:0000313" key="2">
    <source>
        <dbReference type="EMBL" id="KIH49272.1"/>
    </source>
</evidence>
<name>A0A0C2CHJ0_9BILA</name>
<sequence>ELQQSSSDPRTHELNSTTTVANRKRPTSPIPSLCPSGDKGLDDSPDYPRYTTIQGMKGRSSISARTRRRIRMTRMHAASVKTSLHRIGKRARKALPSIRVRDVNVIDNVFYWGYYSIIQL</sequence>
<dbReference type="OrthoDB" id="8890589at2759"/>
<accession>A0A0C2CHJ0</accession>
<feature type="non-terminal residue" evidence="2">
    <location>
        <position position="1"/>
    </location>
</feature>
<keyword evidence="3" id="KW-1185">Reference proteome</keyword>
<feature type="compositionally biased region" description="Polar residues" evidence="1">
    <location>
        <begin position="1"/>
        <end position="21"/>
    </location>
</feature>
<evidence type="ECO:0000256" key="1">
    <source>
        <dbReference type="SAM" id="MobiDB-lite"/>
    </source>
</evidence>